<keyword evidence="9" id="KW-0393">Immunoglobulin domain</keyword>
<organism evidence="12 13">
    <name type="scientific">Galeopterus variegatus</name>
    <name type="common">Malayan flying lemur</name>
    <name type="synonym">Cynocephalus variegatus</name>
    <dbReference type="NCBI Taxonomy" id="482537"/>
    <lineage>
        <taxon>Eukaryota</taxon>
        <taxon>Metazoa</taxon>
        <taxon>Chordata</taxon>
        <taxon>Craniata</taxon>
        <taxon>Vertebrata</taxon>
        <taxon>Euteleostomi</taxon>
        <taxon>Mammalia</taxon>
        <taxon>Eutheria</taxon>
        <taxon>Euarchontoglires</taxon>
        <taxon>Dermoptera</taxon>
        <taxon>Cynocephalidae</taxon>
        <taxon>Galeopterus</taxon>
    </lineage>
</organism>
<evidence type="ECO:0000256" key="3">
    <source>
        <dbReference type="ARBA" id="ARBA00022692"/>
    </source>
</evidence>
<dbReference type="GeneID" id="103582966"/>
<dbReference type="Proteomes" id="UP000694923">
    <property type="component" value="Unplaced"/>
</dbReference>
<comment type="subcellular location">
    <subcellularLocation>
        <location evidence="1">Cell membrane</location>
        <topology evidence="1">Single-pass type I membrane protein</topology>
    </subcellularLocation>
</comment>
<reference evidence="13" key="1">
    <citation type="submission" date="2025-08" db="UniProtKB">
        <authorList>
            <consortium name="RefSeq"/>
        </authorList>
    </citation>
    <scope>IDENTIFICATION</scope>
</reference>
<accession>A0ABM0Q2P2</accession>
<keyword evidence="8" id="KW-0325">Glycoprotein</keyword>
<dbReference type="PANTHER" id="PTHR47009:SF1">
    <property type="entry name" value="HEPATITIS A VIRUS CELLULAR RECEPTOR 1"/>
    <property type="match status" value="1"/>
</dbReference>
<feature type="domain" description="Ig-like" evidence="11">
    <location>
        <begin position="4"/>
        <end position="79"/>
    </location>
</feature>
<keyword evidence="6" id="KW-0472">Membrane</keyword>
<name>A0ABM0Q2P2_GALVR</name>
<dbReference type="InterPro" id="IPR036179">
    <property type="entry name" value="Ig-like_dom_sf"/>
</dbReference>
<evidence type="ECO:0000256" key="5">
    <source>
        <dbReference type="ARBA" id="ARBA00022989"/>
    </source>
</evidence>
<dbReference type="InterPro" id="IPR007110">
    <property type="entry name" value="Ig-like_dom"/>
</dbReference>
<keyword evidence="12" id="KW-1185">Reference proteome</keyword>
<dbReference type="RefSeq" id="XP_008562633.1">
    <property type="nucleotide sequence ID" value="XM_008564411.1"/>
</dbReference>
<sequence length="79" mass="8992">MMQPQVVITSLTLLLTDAVVSYPQKVKQRVSLYCYPAPRWKHMYFNIKGYLLKGIGSLTIENAAKADSGLYYCHIEHKG</sequence>
<feature type="signal peptide" evidence="10">
    <location>
        <begin position="1"/>
        <end position="18"/>
    </location>
</feature>
<keyword evidence="7" id="KW-1015">Disulfide bond</keyword>
<evidence type="ECO:0000256" key="2">
    <source>
        <dbReference type="ARBA" id="ARBA00022475"/>
    </source>
</evidence>
<dbReference type="Gene3D" id="2.60.40.10">
    <property type="entry name" value="Immunoglobulins"/>
    <property type="match status" value="1"/>
</dbReference>
<evidence type="ECO:0000313" key="13">
    <source>
        <dbReference type="RefSeq" id="XP_008562633.1"/>
    </source>
</evidence>
<dbReference type="InterPro" id="IPR052331">
    <property type="entry name" value="TIM_domain-containing_protein"/>
</dbReference>
<keyword evidence="3" id="KW-0812">Transmembrane</keyword>
<gene>
    <name evidence="13" type="primary">LOC103582966</name>
</gene>
<dbReference type="PROSITE" id="PS50835">
    <property type="entry name" value="IG_LIKE"/>
    <property type="match status" value="1"/>
</dbReference>
<dbReference type="SUPFAM" id="SSF48726">
    <property type="entry name" value="Immunoglobulin"/>
    <property type="match status" value="1"/>
</dbReference>
<evidence type="ECO:0000313" key="12">
    <source>
        <dbReference type="Proteomes" id="UP000694923"/>
    </source>
</evidence>
<evidence type="ECO:0000256" key="8">
    <source>
        <dbReference type="ARBA" id="ARBA00023180"/>
    </source>
</evidence>
<keyword evidence="5" id="KW-1133">Transmembrane helix</keyword>
<keyword evidence="4 10" id="KW-0732">Signal</keyword>
<protein>
    <submittedName>
        <fullName evidence="13">Hepatitis A virus cellular receptor 1 homolog</fullName>
    </submittedName>
</protein>
<evidence type="ECO:0000256" key="4">
    <source>
        <dbReference type="ARBA" id="ARBA00022729"/>
    </source>
</evidence>
<evidence type="ECO:0000256" key="7">
    <source>
        <dbReference type="ARBA" id="ARBA00023157"/>
    </source>
</evidence>
<proteinExistence type="predicted"/>
<keyword evidence="2" id="KW-1003">Cell membrane</keyword>
<keyword evidence="13" id="KW-0675">Receptor</keyword>
<evidence type="ECO:0000256" key="9">
    <source>
        <dbReference type="ARBA" id="ARBA00023319"/>
    </source>
</evidence>
<evidence type="ECO:0000256" key="10">
    <source>
        <dbReference type="SAM" id="SignalP"/>
    </source>
</evidence>
<evidence type="ECO:0000256" key="6">
    <source>
        <dbReference type="ARBA" id="ARBA00023136"/>
    </source>
</evidence>
<feature type="chain" id="PRO_5045785400" evidence="10">
    <location>
        <begin position="19"/>
        <end position="79"/>
    </location>
</feature>
<evidence type="ECO:0000259" key="11">
    <source>
        <dbReference type="PROSITE" id="PS50835"/>
    </source>
</evidence>
<evidence type="ECO:0000256" key="1">
    <source>
        <dbReference type="ARBA" id="ARBA00004251"/>
    </source>
</evidence>
<dbReference type="PANTHER" id="PTHR47009">
    <property type="entry name" value="HEPATITIS A VIRUS CELLULAR RECEPTOR 1 HOMOLOG"/>
    <property type="match status" value="1"/>
</dbReference>
<dbReference type="InterPro" id="IPR013783">
    <property type="entry name" value="Ig-like_fold"/>
</dbReference>